<protein>
    <submittedName>
        <fullName evidence="9">Carbohydrate ABC transporter permease</fullName>
    </submittedName>
</protein>
<dbReference type="PROSITE" id="PS50928">
    <property type="entry name" value="ABC_TM1"/>
    <property type="match status" value="1"/>
</dbReference>
<keyword evidence="4 7" id="KW-0812">Transmembrane</keyword>
<dbReference type="PANTHER" id="PTHR32243">
    <property type="entry name" value="MALTOSE TRANSPORT SYSTEM PERMEASE-RELATED"/>
    <property type="match status" value="1"/>
</dbReference>
<dbReference type="InterPro" id="IPR035906">
    <property type="entry name" value="MetI-like_sf"/>
</dbReference>
<feature type="transmembrane region" description="Helical" evidence="7">
    <location>
        <begin position="138"/>
        <end position="161"/>
    </location>
</feature>
<evidence type="ECO:0000256" key="7">
    <source>
        <dbReference type="RuleBase" id="RU363032"/>
    </source>
</evidence>
<dbReference type="PANTHER" id="PTHR32243:SF18">
    <property type="entry name" value="INNER MEMBRANE ABC TRANSPORTER PERMEASE PROTEIN YCJP"/>
    <property type="match status" value="1"/>
</dbReference>
<accession>A0ABN1VIZ4</accession>
<evidence type="ECO:0000256" key="5">
    <source>
        <dbReference type="ARBA" id="ARBA00022989"/>
    </source>
</evidence>
<keyword evidence="2 7" id="KW-0813">Transport</keyword>
<dbReference type="SUPFAM" id="SSF161098">
    <property type="entry name" value="MetI-like"/>
    <property type="match status" value="1"/>
</dbReference>
<reference evidence="9 10" key="1">
    <citation type="journal article" date="2019" name="Int. J. Syst. Evol. Microbiol.">
        <title>The Global Catalogue of Microorganisms (GCM) 10K type strain sequencing project: providing services to taxonomists for standard genome sequencing and annotation.</title>
        <authorList>
            <consortium name="The Broad Institute Genomics Platform"/>
            <consortium name="The Broad Institute Genome Sequencing Center for Infectious Disease"/>
            <person name="Wu L."/>
            <person name="Ma J."/>
        </authorList>
    </citation>
    <scope>NUCLEOTIDE SEQUENCE [LARGE SCALE GENOMIC DNA]</scope>
    <source>
        <strain evidence="9 10">JCM 12762</strain>
    </source>
</reference>
<keyword evidence="5 7" id="KW-1133">Transmembrane helix</keyword>
<feature type="transmembrane region" description="Helical" evidence="7">
    <location>
        <begin position="12"/>
        <end position="31"/>
    </location>
</feature>
<dbReference type="Pfam" id="PF00528">
    <property type="entry name" value="BPD_transp_1"/>
    <property type="match status" value="1"/>
</dbReference>
<evidence type="ECO:0000313" key="9">
    <source>
        <dbReference type="EMBL" id="GAA1213362.1"/>
    </source>
</evidence>
<feature type="domain" description="ABC transmembrane type-1" evidence="8">
    <location>
        <begin position="70"/>
        <end position="261"/>
    </location>
</feature>
<keyword evidence="10" id="KW-1185">Reference proteome</keyword>
<organism evidence="9 10">
    <name type="scientific">Rhodoglobus aureus</name>
    <dbReference type="NCBI Taxonomy" id="191497"/>
    <lineage>
        <taxon>Bacteria</taxon>
        <taxon>Bacillati</taxon>
        <taxon>Actinomycetota</taxon>
        <taxon>Actinomycetes</taxon>
        <taxon>Micrococcales</taxon>
        <taxon>Microbacteriaceae</taxon>
        <taxon>Rhodoglobus</taxon>
    </lineage>
</organism>
<dbReference type="InterPro" id="IPR000515">
    <property type="entry name" value="MetI-like"/>
</dbReference>
<feature type="transmembrane region" description="Helical" evidence="7">
    <location>
        <begin position="243"/>
        <end position="261"/>
    </location>
</feature>
<evidence type="ECO:0000256" key="2">
    <source>
        <dbReference type="ARBA" id="ARBA00022448"/>
    </source>
</evidence>
<evidence type="ECO:0000256" key="4">
    <source>
        <dbReference type="ARBA" id="ARBA00022692"/>
    </source>
</evidence>
<dbReference type="RefSeq" id="WP_343923891.1">
    <property type="nucleotide sequence ID" value="NZ_BAAAKW010000019.1"/>
</dbReference>
<proteinExistence type="inferred from homology"/>
<feature type="transmembrane region" description="Helical" evidence="7">
    <location>
        <begin position="69"/>
        <end position="90"/>
    </location>
</feature>
<comment type="subcellular location">
    <subcellularLocation>
        <location evidence="1 7">Cell membrane</location>
        <topology evidence="1 7">Multi-pass membrane protein</topology>
    </subcellularLocation>
</comment>
<keyword evidence="6 7" id="KW-0472">Membrane</keyword>
<comment type="caution">
    <text evidence="9">The sequence shown here is derived from an EMBL/GenBank/DDBJ whole genome shotgun (WGS) entry which is preliminary data.</text>
</comment>
<evidence type="ECO:0000259" key="8">
    <source>
        <dbReference type="PROSITE" id="PS50928"/>
    </source>
</evidence>
<dbReference type="InterPro" id="IPR050901">
    <property type="entry name" value="BP-dep_ABC_trans_perm"/>
</dbReference>
<dbReference type="CDD" id="cd06261">
    <property type="entry name" value="TM_PBP2"/>
    <property type="match status" value="1"/>
</dbReference>
<evidence type="ECO:0000313" key="10">
    <source>
        <dbReference type="Proteomes" id="UP001500943"/>
    </source>
</evidence>
<dbReference type="EMBL" id="BAAAKW010000019">
    <property type="protein sequence ID" value="GAA1213362.1"/>
    <property type="molecule type" value="Genomic_DNA"/>
</dbReference>
<feature type="transmembrane region" description="Helical" evidence="7">
    <location>
        <begin position="102"/>
        <end position="126"/>
    </location>
</feature>
<name>A0ABN1VIZ4_9MICO</name>
<evidence type="ECO:0000256" key="1">
    <source>
        <dbReference type="ARBA" id="ARBA00004651"/>
    </source>
</evidence>
<feature type="transmembrane region" description="Helical" evidence="7">
    <location>
        <begin position="182"/>
        <end position="207"/>
    </location>
</feature>
<dbReference type="Proteomes" id="UP001500943">
    <property type="component" value="Unassembled WGS sequence"/>
</dbReference>
<gene>
    <name evidence="9" type="ORF">GCM10009655_10750</name>
</gene>
<dbReference type="Gene3D" id="1.10.3720.10">
    <property type="entry name" value="MetI-like"/>
    <property type="match status" value="1"/>
</dbReference>
<evidence type="ECO:0000256" key="3">
    <source>
        <dbReference type="ARBA" id="ARBA00022475"/>
    </source>
</evidence>
<evidence type="ECO:0000256" key="6">
    <source>
        <dbReference type="ARBA" id="ARBA00023136"/>
    </source>
</evidence>
<sequence length="276" mass="29598">MNRLKMVGRRRMVPAALATVVFLIPVYWMLITSLKQREDVFSRPPSLIPLPPTLDSYIAAFADASLTRALLNTLIIAVGTTIITLVVALPASYGLARLNIPFLPAILMLFLVVQMVPSVNLALPLFALFSSAGLVNTFAGLIIANASLAIPLAITIMRPYFLAVPNDVIEAAKTDGCNNFTAFLRIALPVSSPGIVTVGVITFLGAWGEFVFGLALATREDLQPVTVVIAGLTNEFGIRWNDLMAASTIIALPVIIAFIFLQRYIVAGLTEGATKS</sequence>
<keyword evidence="3" id="KW-1003">Cell membrane</keyword>
<comment type="similarity">
    <text evidence="7">Belongs to the binding-protein-dependent transport system permease family.</text>
</comment>